<reference evidence="2 3" key="1">
    <citation type="submission" date="2016-10" db="EMBL/GenBank/DDBJ databases">
        <title>Arsenicibacter rosenii gen. nov., sp. nov., an efficient arsenic-methylating bacterium isolated from an arsenic-contaminated paddy soil.</title>
        <authorList>
            <person name="Huang K."/>
        </authorList>
    </citation>
    <scope>NUCLEOTIDE SEQUENCE [LARGE SCALE GENOMIC DNA]</scope>
    <source>
        <strain evidence="2 3">SM-1</strain>
    </source>
</reference>
<dbReference type="InterPro" id="IPR051200">
    <property type="entry name" value="Host-pathogen_enzymatic-act"/>
</dbReference>
<accession>A0A1S2VED2</accession>
<dbReference type="EMBL" id="MORL01000025">
    <property type="protein sequence ID" value="OIN56268.1"/>
    <property type="molecule type" value="Genomic_DNA"/>
</dbReference>
<dbReference type="PANTHER" id="PTHR47197">
    <property type="entry name" value="PROTEIN NIRF"/>
    <property type="match status" value="1"/>
</dbReference>
<dbReference type="Proteomes" id="UP000181790">
    <property type="component" value="Unassembled WGS sequence"/>
</dbReference>
<protein>
    <submittedName>
        <fullName evidence="2">Uncharacterized protein</fullName>
    </submittedName>
</protein>
<dbReference type="OrthoDB" id="867741at2"/>
<feature type="signal peptide" evidence="1">
    <location>
        <begin position="1"/>
        <end position="21"/>
    </location>
</feature>
<dbReference type="InterPro" id="IPR015943">
    <property type="entry name" value="WD40/YVTN_repeat-like_dom_sf"/>
</dbReference>
<evidence type="ECO:0000256" key="1">
    <source>
        <dbReference type="SAM" id="SignalP"/>
    </source>
</evidence>
<organism evidence="2 3">
    <name type="scientific">Arsenicibacter rosenii</name>
    <dbReference type="NCBI Taxonomy" id="1750698"/>
    <lineage>
        <taxon>Bacteria</taxon>
        <taxon>Pseudomonadati</taxon>
        <taxon>Bacteroidota</taxon>
        <taxon>Cytophagia</taxon>
        <taxon>Cytophagales</taxon>
        <taxon>Spirosomataceae</taxon>
        <taxon>Arsenicibacter</taxon>
    </lineage>
</organism>
<feature type="chain" id="PRO_5010255256" evidence="1">
    <location>
        <begin position="22"/>
        <end position="399"/>
    </location>
</feature>
<proteinExistence type="predicted"/>
<evidence type="ECO:0000313" key="2">
    <source>
        <dbReference type="EMBL" id="OIN56268.1"/>
    </source>
</evidence>
<evidence type="ECO:0000313" key="3">
    <source>
        <dbReference type="Proteomes" id="UP000181790"/>
    </source>
</evidence>
<dbReference type="SUPFAM" id="SSF50974">
    <property type="entry name" value="Nitrous oxide reductase, N-terminal domain"/>
    <property type="match status" value="1"/>
</dbReference>
<keyword evidence="1" id="KW-0732">Signal</keyword>
<dbReference type="InterPro" id="IPR011045">
    <property type="entry name" value="N2O_reductase_N"/>
</dbReference>
<dbReference type="RefSeq" id="WP_071506060.1">
    <property type="nucleotide sequence ID" value="NZ_MORL01000025.1"/>
</dbReference>
<gene>
    <name evidence="2" type="ORF">BLX24_25490</name>
</gene>
<name>A0A1S2VED2_9BACT</name>
<dbReference type="PANTHER" id="PTHR47197:SF3">
    <property type="entry name" value="DIHYDRO-HEME D1 DEHYDROGENASE"/>
    <property type="match status" value="1"/>
</dbReference>
<dbReference type="Gene3D" id="2.130.10.10">
    <property type="entry name" value="YVTN repeat-like/Quinoprotein amine dehydrogenase"/>
    <property type="match status" value="1"/>
</dbReference>
<dbReference type="PROSITE" id="PS51257">
    <property type="entry name" value="PROKAR_LIPOPROTEIN"/>
    <property type="match status" value="1"/>
</dbReference>
<dbReference type="AlphaFoldDB" id="A0A1S2VED2"/>
<comment type="caution">
    <text evidence="2">The sequence shown here is derived from an EMBL/GenBank/DDBJ whole genome shotgun (WGS) entry which is preliminary data.</text>
</comment>
<sequence>MNKRFYFSVLAGVCLAVLVSACKQNDNVDPQDALEFKHIRVLVTDEKTTDVSLINPRTGEVLVQQARFPMAATYAMQSGRYGILVHRADNLVQAFDTGLENHGDHVDVKGTPKWAAITSDGKLPTHFKSKGNELIIFNDGDGTLDIAQETDFHNVGAKMTRISAGNAAHHGAMTKFDNGLYAITEKDGSVAGTLPERVKVIDAGGKQVYASTVQTKGIHGNASDGKVALFGSSGGILVVDANGRQRLIAHPADFGTAWFGTILEGNGVFVGYTAAMGAYLIDVANSKVTPVVASKDIMQCKVDYSGNQLVVLLHSGEVQVYDLKTNKLLRSAVVIAATDKAETQKPQLEATSKYLYITQPKTGQILQIETANMANKKTIKVSATPYRLSVVGVESNADH</sequence>
<keyword evidence="3" id="KW-1185">Reference proteome</keyword>